<dbReference type="Gene3D" id="3.30.565.10">
    <property type="entry name" value="Histidine kinase-like ATPase, C-terminal domain"/>
    <property type="match status" value="1"/>
</dbReference>
<evidence type="ECO:0000256" key="11">
    <source>
        <dbReference type="SAM" id="MobiDB-lite"/>
    </source>
</evidence>
<evidence type="ECO:0000256" key="4">
    <source>
        <dbReference type="ARBA" id="ARBA00022553"/>
    </source>
</evidence>
<sequence>MDDLLSEFLTETNENLSVLDVELVRLEQNPNNPELLSNIFRLVHTIKGTCGFLGLPRLEKVAHASENVLGKFRDGELTINPEAVSLILQALDTIKSLLAVLEATEAEPPGDDLPLIERLNLCAEGKLGGPAPAAAAPPPPPPPTAPAVAASESRPVTLDELEALWNATPGPNDIPAPAAAPAAGTAVATRAPEPAEEPAPSQDLVVPDAEPAAAKMPAPVAPMASGGGSAGGSAGGGAADAGAEAATKESAVAAQTIRVNVDLLENLMTMVSELVLTRNQLLQILRSQKESEFAAPLQRLNHVTSELQEGVMKTRMQPIGNAWAKLPRLVRDLAHELNKKIDLQMLGADTELDRQVLELIKDPLTHMVRNSADHGLEIPAERLKAGKSETGRITLNAYHEGGHIIIEIQDDGKGLAIDRIKQKAIQNGMASEGELASMTDQQIIQFIMKPGFSTAAKVTNVSGRGVGMDVVKTNIEKIGGTIEIKSAQGKGSTFVIKIPLTLAIVSALIVECAGERFAIPQISVVELVRAASDSEHTIERLKGTPVLRLRNRLLPLVSLQQLLRLDDSEGAAKTEDETFIVVTQVGTYTFGIMVDRVFDTEEIVVKPVAPILRHIEMFSGNTILGDGSVIMILDPNGIASATGEMAMGEAAGKETTAVQTQRQEDKMALLLFRAGEGAPKAVPLSLVARLEDVDLATVELSNGLPVVQYRGKLMPLVPIDPNFVVGSEGRQPVLVFADGDRSMGLIVDEIVDIVEEKLNVQLAAERPGLMGSAIIAGKATEVIDAGFFLTQAYKDWFGSSAQEGFEEEKLQRVLLVDDSPFFRNLLTPLLSVAGYDVTAVENAGDALALCEAGEDFDVIVSDIEMPGMSGFDFAEAVRHGSRWQRVPMVALSSHASARDLDRGRIAGFNDYVAKFDRDALLFALQQTLTEQKGAA</sequence>
<evidence type="ECO:0000256" key="7">
    <source>
        <dbReference type="ARBA" id="ARBA00023012"/>
    </source>
</evidence>
<evidence type="ECO:0000259" key="15">
    <source>
        <dbReference type="PROSITE" id="PS50894"/>
    </source>
</evidence>
<feature type="domain" description="CheW-like" evidence="14">
    <location>
        <begin position="504"/>
        <end position="644"/>
    </location>
</feature>
<dbReference type="RefSeq" id="WP_085092291.1">
    <property type="nucleotide sequence ID" value="NZ_FXAK01000010.1"/>
</dbReference>
<feature type="modified residue" description="4-aspartylphosphate" evidence="10">
    <location>
        <position position="862"/>
    </location>
</feature>
<protein>
    <recommendedName>
        <fullName evidence="3">Chemotaxis protein CheA</fullName>
        <ecNumber evidence="2">2.7.13.3</ecNumber>
    </recommendedName>
</protein>
<feature type="domain" description="CheW-like" evidence="14">
    <location>
        <begin position="666"/>
        <end position="794"/>
    </location>
</feature>
<evidence type="ECO:0000256" key="9">
    <source>
        <dbReference type="PROSITE-ProRule" id="PRU00110"/>
    </source>
</evidence>
<dbReference type="PROSITE" id="PS50110">
    <property type="entry name" value="RESPONSE_REGULATORY"/>
    <property type="match status" value="1"/>
</dbReference>
<dbReference type="Gene3D" id="1.10.287.560">
    <property type="entry name" value="Histidine kinase CheA-like, homodimeric domain"/>
    <property type="match status" value="1"/>
</dbReference>
<dbReference type="InterPro" id="IPR037006">
    <property type="entry name" value="CheA-like_homodim_sf"/>
</dbReference>
<keyword evidence="5" id="KW-0808">Transferase</keyword>
<dbReference type="InterPro" id="IPR004105">
    <property type="entry name" value="CheA-like_dim"/>
</dbReference>
<evidence type="ECO:0000313" key="17">
    <source>
        <dbReference type="Proteomes" id="UP000192936"/>
    </source>
</evidence>
<feature type="domain" description="HPt" evidence="15">
    <location>
        <begin position="1"/>
        <end position="101"/>
    </location>
</feature>
<reference evidence="16 17" key="1">
    <citation type="submission" date="2017-04" db="EMBL/GenBank/DDBJ databases">
        <authorList>
            <person name="Afonso C.L."/>
            <person name="Miller P.J."/>
            <person name="Scott M.A."/>
            <person name="Spackman E."/>
            <person name="Goraichik I."/>
            <person name="Dimitrov K.M."/>
            <person name="Suarez D.L."/>
            <person name="Swayne D.E."/>
        </authorList>
    </citation>
    <scope>NUCLEOTIDE SEQUENCE [LARGE SCALE GENOMIC DNA]</scope>
    <source>
        <strain evidence="16 17">A2P</strain>
    </source>
</reference>
<dbReference type="Gene3D" id="1.20.120.160">
    <property type="entry name" value="HPT domain"/>
    <property type="match status" value="1"/>
</dbReference>
<feature type="domain" description="Response regulatory" evidence="13">
    <location>
        <begin position="812"/>
        <end position="929"/>
    </location>
</feature>
<dbReference type="EC" id="2.7.13.3" evidence="2"/>
<dbReference type="PROSITE" id="PS50894">
    <property type="entry name" value="HPT"/>
    <property type="match status" value="1"/>
</dbReference>
<comment type="catalytic activity">
    <reaction evidence="1">
        <text>ATP + protein L-histidine = ADP + protein N-phospho-L-histidine.</text>
        <dbReference type="EC" id="2.7.13.3"/>
    </reaction>
</comment>
<dbReference type="InterPro" id="IPR036641">
    <property type="entry name" value="HPT_dom_sf"/>
</dbReference>
<dbReference type="InterPro" id="IPR004358">
    <property type="entry name" value="Sig_transdc_His_kin-like_C"/>
</dbReference>
<dbReference type="GO" id="GO:0006935">
    <property type="term" value="P:chemotaxis"/>
    <property type="evidence" value="ECO:0007669"/>
    <property type="project" value="InterPro"/>
</dbReference>
<evidence type="ECO:0000313" key="16">
    <source>
        <dbReference type="EMBL" id="SMF92239.1"/>
    </source>
</evidence>
<dbReference type="Pfam" id="PF01627">
    <property type="entry name" value="Hpt"/>
    <property type="match status" value="1"/>
</dbReference>
<evidence type="ECO:0000256" key="1">
    <source>
        <dbReference type="ARBA" id="ARBA00000085"/>
    </source>
</evidence>
<name>A0A1X7HSP2_9PROT</name>
<dbReference type="InterPro" id="IPR002545">
    <property type="entry name" value="CheW-lke_dom"/>
</dbReference>
<evidence type="ECO:0000259" key="14">
    <source>
        <dbReference type="PROSITE" id="PS50851"/>
    </source>
</evidence>
<dbReference type="SMART" id="SM00260">
    <property type="entry name" value="CheW"/>
    <property type="match status" value="2"/>
</dbReference>
<proteinExistence type="predicted"/>
<dbReference type="InterPro" id="IPR005467">
    <property type="entry name" value="His_kinase_dom"/>
</dbReference>
<dbReference type="FunFam" id="3.30.565.10:FF:000016">
    <property type="entry name" value="Chemotaxis protein CheA, putative"/>
    <property type="match status" value="1"/>
</dbReference>
<dbReference type="SUPFAM" id="SSF47226">
    <property type="entry name" value="Histidine-containing phosphotransfer domain, HPT domain"/>
    <property type="match status" value="1"/>
</dbReference>
<dbReference type="Gene3D" id="3.40.50.2300">
    <property type="match status" value="1"/>
</dbReference>
<evidence type="ECO:0000256" key="10">
    <source>
        <dbReference type="PROSITE-ProRule" id="PRU00169"/>
    </source>
</evidence>
<keyword evidence="4 10" id="KW-0597">Phosphoprotein</keyword>
<dbReference type="Gene3D" id="2.30.30.40">
    <property type="entry name" value="SH3 Domains"/>
    <property type="match status" value="1"/>
</dbReference>
<dbReference type="SUPFAM" id="SSF52172">
    <property type="entry name" value="CheY-like"/>
    <property type="match status" value="1"/>
</dbReference>
<dbReference type="InterPro" id="IPR036097">
    <property type="entry name" value="HisK_dim/P_sf"/>
</dbReference>
<dbReference type="GO" id="GO:0000155">
    <property type="term" value="F:phosphorelay sensor kinase activity"/>
    <property type="evidence" value="ECO:0007669"/>
    <property type="project" value="InterPro"/>
</dbReference>
<dbReference type="InterPro" id="IPR001789">
    <property type="entry name" value="Sig_transdc_resp-reg_receiver"/>
</dbReference>
<dbReference type="InterPro" id="IPR051315">
    <property type="entry name" value="Bact_Chemotaxis_CheA"/>
</dbReference>
<dbReference type="Pfam" id="PF02518">
    <property type="entry name" value="HATPase_c"/>
    <property type="match status" value="1"/>
</dbReference>
<dbReference type="SUPFAM" id="SSF50341">
    <property type="entry name" value="CheW-like"/>
    <property type="match status" value="2"/>
</dbReference>
<dbReference type="GO" id="GO:0005737">
    <property type="term" value="C:cytoplasm"/>
    <property type="evidence" value="ECO:0007669"/>
    <property type="project" value="InterPro"/>
</dbReference>
<dbReference type="InterPro" id="IPR036061">
    <property type="entry name" value="CheW-like_dom_sf"/>
</dbReference>
<dbReference type="PANTHER" id="PTHR43395">
    <property type="entry name" value="SENSOR HISTIDINE KINASE CHEA"/>
    <property type="match status" value="1"/>
</dbReference>
<dbReference type="InterPro" id="IPR008207">
    <property type="entry name" value="Sig_transdc_His_kin_Hpt_dom"/>
</dbReference>
<dbReference type="CDD" id="cd16916">
    <property type="entry name" value="HATPase_CheA-like"/>
    <property type="match status" value="1"/>
</dbReference>
<dbReference type="SMART" id="SM00073">
    <property type="entry name" value="HPT"/>
    <property type="match status" value="1"/>
</dbReference>
<feature type="region of interest" description="Disordered" evidence="11">
    <location>
        <begin position="166"/>
        <end position="203"/>
    </location>
</feature>
<feature type="region of interest" description="Disordered" evidence="11">
    <location>
        <begin position="130"/>
        <end position="154"/>
    </location>
</feature>
<feature type="compositionally biased region" description="Low complexity" evidence="11">
    <location>
        <begin position="175"/>
        <end position="192"/>
    </location>
</feature>
<feature type="compositionally biased region" description="Pro residues" evidence="11">
    <location>
        <begin position="135"/>
        <end position="145"/>
    </location>
</feature>
<evidence type="ECO:0000259" key="13">
    <source>
        <dbReference type="PROSITE" id="PS50110"/>
    </source>
</evidence>
<dbReference type="CDD" id="cd00088">
    <property type="entry name" value="HPT"/>
    <property type="match status" value="1"/>
</dbReference>
<accession>A0A1X7HSP2</accession>
<dbReference type="SMART" id="SM00387">
    <property type="entry name" value="HATPase_c"/>
    <property type="match status" value="1"/>
</dbReference>
<feature type="region of interest" description="Disordered" evidence="11">
    <location>
        <begin position="218"/>
        <end position="240"/>
    </location>
</feature>
<dbReference type="CDD" id="cd00731">
    <property type="entry name" value="CheA_reg"/>
    <property type="match status" value="1"/>
</dbReference>
<dbReference type="Proteomes" id="UP000192936">
    <property type="component" value="Unassembled WGS sequence"/>
</dbReference>
<comment type="function">
    <text evidence="8">Involved in the transmission of sensory signals from the chemoreceptors to the flagellar motors. CheA is autophosphorylated; it can transfer its phosphate group to either CheB or CheY.</text>
</comment>
<dbReference type="OrthoDB" id="9803176at2"/>
<organism evidence="16 17">
    <name type="scientific">Azospirillum oryzae</name>
    <dbReference type="NCBI Taxonomy" id="286727"/>
    <lineage>
        <taxon>Bacteria</taxon>
        <taxon>Pseudomonadati</taxon>
        <taxon>Pseudomonadota</taxon>
        <taxon>Alphaproteobacteria</taxon>
        <taxon>Rhodospirillales</taxon>
        <taxon>Azospirillaceae</taxon>
        <taxon>Azospirillum</taxon>
    </lineage>
</organism>
<dbReference type="EMBL" id="FXAK01000010">
    <property type="protein sequence ID" value="SMF92239.1"/>
    <property type="molecule type" value="Genomic_DNA"/>
</dbReference>
<dbReference type="SUPFAM" id="SSF55874">
    <property type="entry name" value="ATPase domain of HSP90 chaperone/DNA topoisomerase II/histidine kinase"/>
    <property type="match status" value="1"/>
</dbReference>
<dbReference type="Pfam" id="PF02895">
    <property type="entry name" value="H-kinase_dim"/>
    <property type="match status" value="1"/>
</dbReference>
<dbReference type="Pfam" id="PF01584">
    <property type="entry name" value="CheW"/>
    <property type="match status" value="2"/>
</dbReference>
<dbReference type="SMART" id="SM00448">
    <property type="entry name" value="REC"/>
    <property type="match status" value="1"/>
</dbReference>
<evidence type="ECO:0000256" key="3">
    <source>
        <dbReference type="ARBA" id="ARBA00021495"/>
    </source>
</evidence>
<dbReference type="InterPro" id="IPR011006">
    <property type="entry name" value="CheY-like_superfamily"/>
</dbReference>
<dbReference type="PROSITE" id="PS50109">
    <property type="entry name" value="HIS_KIN"/>
    <property type="match status" value="1"/>
</dbReference>
<keyword evidence="6 16" id="KW-0418">Kinase</keyword>
<dbReference type="STRING" id="286727.SAMN02982917_0530"/>
<dbReference type="SUPFAM" id="SSF47384">
    <property type="entry name" value="Homodimeric domain of signal transducing histidine kinase"/>
    <property type="match status" value="1"/>
</dbReference>
<dbReference type="InterPro" id="IPR036890">
    <property type="entry name" value="HATPase_C_sf"/>
</dbReference>
<feature type="modified residue" description="Phosphohistidine" evidence="9">
    <location>
        <position position="44"/>
    </location>
</feature>
<dbReference type="PROSITE" id="PS50851">
    <property type="entry name" value="CHEW"/>
    <property type="match status" value="2"/>
</dbReference>
<dbReference type="Pfam" id="PF00072">
    <property type="entry name" value="Response_reg"/>
    <property type="match status" value="1"/>
</dbReference>
<gene>
    <name evidence="16" type="ORF">SAMN02982917_0530</name>
</gene>
<evidence type="ECO:0000256" key="2">
    <source>
        <dbReference type="ARBA" id="ARBA00012438"/>
    </source>
</evidence>
<evidence type="ECO:0000256" key="8">
    <source>
        <dbReference type="ARBA" id="ARBA00035100"/>
    </source>
</evidence>
<feature type="domain" description="Histidine kinase" evidence="12">
    <location>
        <begin position="252"/>
        <end position="502"/>
    </location>
</feature>
<dbReference type="InterPro" id="IPR003594">
    <property type="entry name" value="HATPase_dom"/>
</dbReference>
<evidence type="ECO:0000256" key="6">
    <source>
        <dbReference type="ARBA" id="ARBA00022777"/>
    </source>
</evidence>
<dbReference type="PRINTS" id="PR00344">
    <property type="entry name" value="BCTRLSENSOR"/>
</dbReference>
<dbReference type="AlphaFoldDB" id="A0A1X7HSP2"/>
<keyword evidence="7" id="KW-0902">Two-component regulatory system</keyword>
<dbReference type="SMART" id="SM01231">
    <property type="entry name" value="H-kinase_dim"/>
    <property type="match status" value="1"/>
</dbReference>
<dbReference type="PANTHER" id="PTHR43395:SF1">
    <property type="entry name" value="CHEMOTAXIS PROTEIN CHEA"/>
    <property type="match status" value="1"/>
</dbReference>
<evidence type="ECO:0000259" key="12">
    <source>
        <dbReference type="PROSITE" id="PS50109"/>
    </source>
</evidence>
<evidence type="ECO:0000256" key="5">
    <source>
        <dbReference type="ARBA" id="ARBA00022679"/>
    </source>
</evidence>
<feature type="compositionally biased region" description="Gly residues" evidence="11">
    <location>
        <begin position="225"/>
        <end position="239"/>
    </location>
</feature>